<feature type="signal peptide" evidence="4">
    <location>
        <begin position="1"/>
        <end position="16"/>
    </location>
</feature>
<dbReference type="OMA" id="PNGFKNS"/>
<dbReference type="PANTHER" id="PTHR10380:SF218">
    <property type="entry name" value="ADULT CUTICLE PROTEIN 65AA-RELATED"/>
    <property type="match status" value="1"/>
</dbReference>
<organism evidence="5 6">
    <name type="scientific">Megaselia scalaris</name>
    <name type="common">Humpbacked fly</name>
    <name type="synonym">Phora scalaris</name>
    <dbReference type="NCBI Taxonomy" id="36166"/>
    <lineage>
        <taxon>Eukaryota</taxon>
        <taxon>Metazoa</taxon>
        <taxon>Ecdysozoa</taxon>
        <taxon>Arthropoda</taxon>
        <taxon>Hexapoda</taxon>
        <taxon>Insecta</taxon>
        <taxon>Pterygota</taxon>
        <taxon>Neoptera</taxon>
        <taxon>Endopterygota</taxon>
        <taxon>Diptera</taxon>
        <taxon>Brachycera</taxon>
        <taxon>Muscomorpha</taxon>
        <taxon>Platypezoidea</taxon>
        <taxon>Phoridae</taxon>
        <taxon>Megaseliini</taxon>
        <taxon>Megaselia</taxon>
    </lineage>
</organism>
<dbReference type="PROSITE" id="PS00233">
    <property type="entry name" value="CHIT_BIND_RR_1"/>
    <property type="match status" value="1"/>
</dbReference>
<keyword evidence="6" id="KW-1185">Reference proteome</keyword>
<evidence type="ECO:0000256" key="1">
    <source>
        <dbReference type="ARBA" id="ARBA00022460"/>
    </source>
</evidence>
<protein>
    <recommendedName>
        <fullName evidence="7">Larval cuticle protein 8</fullName>
    </recommendedName>
</protein>
<dbReference type="HOGENOM" id="CLU_065450_7_3_1"/>
<sequence length="106" mass="11124">MKFAIVFAALFALAIAGPVSHGEADVVRSDVEVGPESHSYTVETSDGTKLESSGHLENAGTDNEAYVVKGSYTFFAEDGSTHTVNYVADENGYQPQSADLPVAPVA</sequence>
<evidence type="ECO:0000313" key="5">
    <source>
        <dbReference type="EnsemblMetazoa" id="MESCA011209-PA"/>
    </source>
</evidence>
<feature type="region of interest" description="Disordered" evidence="3">
    <location>
        <begin position="34"/>
        <end position="58"/>
    </location>
</feature>
<feature type="chain" id="PRO_5004577880" description="Larval cuticle protein 8" evidence="4">
    <location>
        <begin position="17"/>
        <end position="106"/>
    </location>
</feature>
<evidence type="ECO:0000256" key="4">
    <source>
        <dbReference type="SAM" id="SignalP"/>
    </source>
</evidence>
<dbReference type="PROSITE" id="PS51155">
    <property type="entry name" value="CHIT_BIND_RR_2"/>
    <property type="match status" value="1"/>
</dbReference>
<name>T1H4J9_MEGSC</name>
<keyword evidence="4" id="KW-0732">Signal</keyword>
<dbReference type="InterPro" id="IPR031311">
    <property type="entry name" value="CHIT_BIND_RR_consensus"/>
</dbReference>
<dbReference type="InterPro" id="IPR000618">
    <property type="entry name" value="Insect_cuticle"/>
</dbReference>
<reference evidence="6" key="1">
    <citation type="submission" date="2013-02" db="EMBL/GenBank/DDBJ databases">
        <authorList>
            <person name="Hughes D."/>
        </authorList>
    </citation>
    <scope>NUCLEOTIDE SEQUENCE</scope>
    <source>
        <strain>Durham</strain>
        <strain evidence="6">NC isolate 2 -- Noor lab</strain>
    </source>
</reference>
<dbReference type="PANTHER" id="PTHR10380">
    <property type="entry name" value="CUTICLE PROTEIN"/>
    <property type="match status" value="1"/>
</dbReference>
<dbReference type="InterPro" id="IPR050468">
    <property type="entry name" value="Cuticle_Struct_Prot"/>
</dbReference>
<reference evidence="5" key="2">
    <citation type="submission" date="2015-06" db="UniProtKB">
        <authorList>
            <consortium name="EnsemblMetazoa"/>
        </authorList>
    </citation>
    <scope>IDENTIFICATION</scope>
</reference>
<dbReference type="Proteomes" id="UP000015102">
    <property type="component" value="Unassembled WGS sequence"/>
</dbReference>
<dbReference type="Pfam" id="PF00379">
    <property type="entry name" value="Chitin_bind_4"/>
    <property type="match status" value="1"/>
</dbReference>
<dbReference type="AlphaFoldDB" id="T1H4J9"/>
<proteinExistence type="predicted"/>
<keyword evidence="1 2" id="KW-0193">Cuticle</keyword>
<dbReference type="STRING" id="36166.T1H4J9"/>
<evidence type="ECO:0008006" key="7">
    <source>
        <dbReference type="Google" id="ProtNLM"/>
    </source>
</evidence>
<dbReference type="GO" id="GO:0008010">
    <property type="term" value="F:structural constituent of chitin-based larval cuticle"/>
    <property type="evidence" value="ECO:0007669"/>
    <property type="project" value="TreeGrafter"/>
</dbReference>
<accession>T1H4J9</accession>
<dbReference type="GO" id="GO:0062129">
    <property type="term" value="C:chitin-based extracellular matrix"/>
    <property type="evidence" value="ECO:0007669"/>
    <property type="project" value="TreeGrafter"/>
</dbReference>
<dbReference type="PRINTS" id="PR00947">
    <property type="entry name" value="CUTICLE"/>
</dbReference>
<evidence type="ECO:0000256" key="3">
    <source>
        <dbReference type="SAM" id="MobiDB-lite"/>
    </source>
</evidence>
<dbReference type="EMBL" id="CAQQ02373227">
    <property type="status" value="NOT_ANNOTATED_CDS"/>
    <property type="molecule type" value="Genomic_DNA"/>
</dbReference>
<evidence type="ECO:0000256" key="2">
    <source>
        <dbReference type="PROSITE-ProRule" id="PRU00497"/>
    </source>
</evidence>
<evidence type="ECO:0000313" key="6">
    <source>
        <dbReference type="Proteomes" id="UP000015102"/>
    </source>
</evidence>
<dbReference type="EnsemblMetazoa" id="MESCA011209-RA">
    <property type="protein sequence ID" value="MESCA011209-PA"/>
    <property type="gene ID" value="MESCA011209"/>
</dbReference>